<evidence type="ECO:0000313" key="3">
    <source>
        <dbReference type="Proteomes" id="UP000294927"/>
    </source>
</evidence>
<dbReference type="RefSeq" id="WP_133907661.1">
    <property type="nucleotide sequence ID" value="NZ_SOCP01000019.1"/>
</dbReference>
<dbReference type="Proteomes" id="UP000294927">
    <property type="component" value="Unassembled WGS sequence"/>
</dbReference>
<keyword evidence="3" id="KW-1185">Reference proteome</keyword>
<protein>
    <submittedName>
        <fullName evidence="2">Uncharacterized protein</fullName>
    </submittedName>
</protein>
<feature type="region of interest" description="Disordered" evidence="1">
    <location>
        <begin position="25"/>
        <end position="61"/>
    </location>
</feature>
<dbReference type="EMBL" id="SOCP01000019">
    <property type="protein sequence ID" value="TDV41879.1"/>
    <property type="molecule type" value="Genomic_DNA"/>
</dbReference>
<comment type="caution">
    <text evidence="2">The sequence shown here is derived from an EMBL/GenBank/DDBJ whole genome shotgun (WGS) entry which is preliminary data.</text>
</comment>
<accession>A0A4R7UYC9</accession>
<dbReference type="AlphaFoldDB" id="A0A4R7UYC9"/>
<gene>
    <name evidence="2" type="ORF">CLV71_119201</name>
</gene>
<evidence type="ECO:0000313" key="2">
    <source>
        <dbReference type="EMBL" id="TDV41879.1"/>
    </source>
</evidence>
<proteinExistence type="predicted"/>
<reference evidence="2 3" key="1">
    <citation type="submission" date="2019-03" db="EMBL/GenBank/DDBJ databases">
        <title>Genomic Encyclopedia of Archaeal and Bacterial Type Strains, Phase II (KMG-II): from individual species to whole genera.</title>
        <authorList>
            <person name="Goeker M."/>
        </authorList>
    </citation>
    <scope>NUCLEOTIDE SEQUENCE [LARGE SCALE GENOMIC DNA]</scope>
    <source>
        <strain evidence="2 3">DSM 45499</strain>
    </source>
</reference>
<evidence type="ECO:0000256" key="1">
    <source>
        <dbReference type="SAM" id="MobiDB-lite"/>
    </source>
</evidence>
<sequence length="61" mass="6193">MTDTTTTDVKPGDDTKPCTVCRSNDHTTSGHFDGGSPVKTDGHFDGGAMPAGHFDGGSAPV</sequence>
<organism evidence="2 3">
    <name type="scientific">Actinophytocola oryzae</name>
    <dbReference type="NCBI Taxonomy" id="502181"/>
    <lineage>
        <taxon>Bacteria</taxon>
        <taxon>Bacillati</taxon>
        <taxon>Actinomycetota</taxon>
        <taxon>Actinomycetes</taxon>
        <taxon>Pseudonocardiales</taxon>
        <taxon>Pseudonocardiaceae</taxon>
    </lineage>
</organism>
<name>A0A4R7UYC9_9PSEU</name>
<feature type="region of interest" description="Disordered" evidence="1">
    <location>
        <begin position="1"/>
        <end position="20"/>
    </location>
</feature>